<feature type="compositionally biased region" description="Basic and acidic residues" evidence="1">
    <location>
        <begin position="39"/>
        <end position="60"/>
    </location>
</feature>
<proteinExistence type="predicted"/>
<organism evidence="3">
    <name type="scientific">Fagus sylvatica</name>
    <name type="common">Beechnut</name>
    <dbReference type="NCBI Taxonomy" id="28930"/>
    <lineage>
        <taxon>Eukaryota</taxon>
        <taxon>Viridiplantae</taxon>
        <taxon>Streptophyta</taxon>
        <taxon>Embryophyta</taxon>
        <taxon>Tracheophyta</taxon>
        <taxon>Spermatophyta</taxon>
        <taxon>Magnoliopsida</taxon>
        <taxon>eudicotyledons</taxon>
        <taxon>Gunneridae</taxon>
        <taxon>Pentapetalae</taxon>
        <taxon>rosids</taxon>
        <taxon>fabids</taxon>
        <taxon>Fagales</taxon>
        <taxon>Fagaceae</taxon>
        <taxon>Fagus</taxon>
    </lineage>
</organism>
<dbReference type="AlphaFoldDB" id="A0A2N9H024"/>
<feature type="domain" description="Retrotransposon gag" evidence="2">
    <location>
        <begin position="113"/>
        <end position="202"/>
    </location>
</feature>
<feature type="compositionally biased region" description="Acidic residues" evidence="1">
    <location>
        <begin position="280"/>
        <end position="296"/>
    </location>
</feature>
<dbReference type="InterPro" id="IPR005162">
    <property type="entry name" value="Retrotrans_gag_dom"/>
</dbReference>
<sequence length="302" mass="34584">MDQRVEQLEQNMSSLMSSNQQLMEKMSEIYAKLSTIPINREEGEGSHSRSERRTEGRGHTDGGLNNNNHQYTPRTLKLDFPRFNGAEDPTSWICRAEQFFRFHETPIEDHVALASFHLEGEAQLWYQLLQQEAESLNWPTFKAGLLARYGPTQFFDHFGELTKLQQIGTVKDYHTKFEQLLAKAGPLPRVRQVSCFVSGLKEGIKADVLAGRPADLSTAIGLARLYEARNSSFRRTTAPRLTPTELKERREKGLCYNCNERFVPGHRCKKLFVIEACSEEEDNDSDMELEELEEIETPGLEP</sequence>
<evidence type="ECO:0000313" key="3">
    <source>
        <dbReference type="EMBL" id="SPD07857.1"/>
    </source>
</evidence>
<reference evidence="3" key="1">
    <citation type="submission" date="2018-02" db="EMBL/GenBank/DDBJ databases">
        <authorList>
            <person name="Cohen D.B."/>
            <person name="Kent A.D."/>
        </authorList>
    </citation>
    <scope>NUCLEOTIDE SEQUENCE</scope>
</reference>
<evidence type="ECO:0000259" key="2">
    <source>
        <dbReference type="Pfam" id="PF03732"/>
    </source>
</evidence>
<feature type="region of interest" description="Disordered" evidence="1">
    <location>
        <begin position="35"/>
        <end position="72"/>
    </location>
</feature>
<feature type="region of interest" description="Disordered" evidence="1">
    <location>
        <begin position="280"/>
        <end position="302"/>
    </location>
</feature>
<gene>
    <name evidence="3" type="ORF">FSB_LOCUS35739</name>
</gene>
<dbReference type="Pfam" id="PF03732">
    <property type="entry name" value="Retrotrans_gag"/>
    <property type="match status" value="1"/>
</dbReference>
<dbReference type="EMBL" id="OIVN01002972">
    <property type="protein sequence ID" value="SPD07857.1"/>
    <property type="molecule type" value="Genomic_DNA"/>
</dbReference>
<name>A0A2N9H024_FAGSY</name>
<accession>A0A2N9H024</accession>
<feature type="compositionally biased region" description="Polar residues" evidence="1">
    <location>
        <begin position="63"/>
        <end position="72"/>
    </location>
</feature>
<evidence type="ECO:0000256" key="1">
    <source>
        <dbReference type="SAM" id="MobiDB-lite"/>
    </source>
</evidence>
<protein>
    <recommendedName>
        <fullName evidence="2">Retrotransposon gag domain-containing protein</fullName>
    </recommendedName>
</protein>